<dbReference type="Proteomes" id="UP001155660">
    <property type="component" value="Chromosome A8"/>
</dbReference>
<gene>
    <name evidence="2" type="primary">LOC122145955</name>
</gene>
<dbReference type="GeneID" id="122145955"/>
<dbReference type="RefSeq" id="XP_042618714.1">
    <property type="nucleotide sequence ID" value="XM_042762780.1"/>
</dbReference>
<name>A0A9R0B131_CYPCA</name>
<protein>
    <submittedName>
        <fullName evidence="2">Uncharacterized protein LOC122145955 isoform X2</fullName>
    </submittedName>
</protein>
<feature type="compositionally biased region" description="Basic and acidic residues" evidence="1">
    <location>
        <begin position="410"/>
        <end position="428"/>
    </location>
</feature>
<dbReference type="AlphaFoldDB" id="A0A9R0B131"/>
<reference evidence="2" key="1">
    <citation type="submission" date="2025-08" db="UniProtKB">
        <authorList>
            <consortium name="RefSeq"/>
        </authorList>
    </citation>
    <scope>IDENTIFICATION</scope>
    <source>
        <tissue evidence="2">Muscle</tissue>
    </source>
</reference>
<dbReference type="PANTHER" id="PTHR33480:SF5">
    <property type="entry name" value="SI:DKEY-51D8.9"/>
    <property type="match status" value="1"/>
</dbReference>
<evidence type="ECO:0000313" key="2">
    <source>
        <dbReference type="RefSeq" id="XP_042618714.1"/>
    </source>
</evidence>
<feature type="region of interest" description="Disordered" evidence="1">
    <location>
        <begin position="404"/>
        <end position="442"/>
    </location>
</feature>
<accession>A0A9R0B131</accession>
<sequence length="485" mass="55645">MVLEMHEDEITNVVRKEKIILKLGQHLFNKHGHDVTKHEYIRQKMRETGRLVLQGRKNGKLKEVSDFFIPANFPHVIEAVHSVAGWNEETSTYKAPSLALKLGHNLKKMANIIECEAMMSGDKNTLSNVQAFKQICDTKWSECVSSQALRNLSEAKWNSPQLLPFAEDVKKMHQYLDSQSKEHQTKLEEEPSIKHWAELAKVTLCQVILFNRRREGEVSKMSLNSFILRDTSSTHPDVELALSDLEKSLCKYFQRIEIRGKRGRKVPILLTPDMVTSMELLVKTRRNCDVLDENMFMFGRPQALSHFRGSDVIRQIARSCGAEHPAALSSTRLRKHMATMSKVLNLKDNEMDDLADFLGHDIRVHRQYYRLPEGTLQLAKISKILMAMERGQLSEFKGRNLDEIQIDPQGKNDKKLQLNDKDLEEPHTTKRSSQNSRRKWSTEEIEAVEKTLMDCIRSGKVPGKAQCMECIESSPAALQGRTWEG</sequence>
<proteinExistence type="predicted"/>
<dbReference type="PANTHER" id="PTHR33480">
    <property type="entry name" value="SET DOMAIN-CONTAINING PROTEIN-RELATED"/>
    <property type="match status" value="1"/>
</dbReference>
<evidence type="ECO:0000256" key="1">
    <source>
        <dbReference type="SAM" id="MobiDB-lite"/>
    </source>
</evidence>
<organism evidence="2">
    <name type="scientific">Cyprinus carpio</name>
    <name type="common">Common carp</name>
    <dbReference type="NCBI Taxonomy" id="7962"/>
    <lineage>
        <taxon>Eukaryota</taxon>
        <taxon>Metazoa</taxon>
        <taxon>Chordata</taxon>
        <taxon>Craniata</taxon>
        <taxon>Vertebrata</taxon>
        <taxon>Euteleostomi</taxon>
        <taxon>Actinopterygii</taxon>
        <taxon>Neopterygii</taxon>
        <taxon>Teleostei</taxon>
        <taxon>Ostariophysi</taxon>
        <taxon>Cypriniformes</taxon>
        <taxon>Cyprinidae</taxon>
        <taxon>Cyprininae</taxon>
        <taxon>Cyprinus</taxon>
    </lineage>
</organism>